<dbReference type="PANTHER" id="PTHR30029:SF2">
    <property type="entry name" value="STAGE V SPORULATION PROTEIN R"/>
    <property type="match status" value="1"/>
</dbReference>
<reference evidence="2 3" key="1">
    <citation type="submission" date="2017-03" db="EMBL/GenBank/DDBJ databases">
        <authorList>
            <person name="Afonso C.L."/>
            <person name="Miller P.J."/>
            <person name="Scott M.A."/>
            <person name="Spackman E."/>
            <person name="Goraichik I."/>
            <person name="Dimitrov K.M."/>
            <person name="Suarez D.L."/>
            <person name="Swayne D.E."/>
        </authorList>
    </citation>
    <scope>NUCLEOTIDE SEQUENCE [LARGE SCALE GENOMIC DNA]</scope>
    <source>
        <strain evidence="2">PRJEB14757</strain>
    </source>
</reference>
<protein>
    <submittedName>
        <fullName evidence="2">SpoVR-like family protein</fullName>
    </submittedName>
</protein>
<feature type="domain" description="SpoVR protein-like N-terminal" evidence="1">
    <location>
        <begin position="8"/>
        <end position="489"/>
    </location>
</feature>
<dbReference type="EMBL" id="FWEV01000333">
    <property type="protein sequence ID" value="SLM33083.1"/>
    <property type="molecule type" value="Genomic_DNA"/>
</dbReference>
<dbReference type="AlphaFoldDB" id="A0A1W1HKV1"/>
<gene>
    <name evidence="2" type="ORF">MTBBW1_870004</name>
</gene>
<dbReference type="PANTHER" id="PTHR30029">
    <property type="entry name" value="STAGE V SPORULATION PROTEIN R"/>
    <property type="match status" value="1"/>
</dbReference>
<accession>A0A1W1HKV1</accession>
<evidence type="ECO:0000313" key="3">
    <source>
        <dbReference type="Proteomes" id="UP000191931"/>
    </source>
</evidence>
<proteinExistence type="predicted"/>
<dbReference type="STRING" id="1246637.MTBBW1_870004"/>
<dbReference type="InterPro" id="IPR056174">
    <property type="entry name" value="SpoVR_N"/>
</dbReference>
<dbReference type="RefSeq" id="WP_080803233.1">
    <property type="nucleotide sequence ID" value="NZ_LT828544.1"/>
</dbReference>
<evidence type="ECO:0000313" key="2">
    <source>
        <dbReference type="EMBL" id="SLM33083.1"/>
    </source>
</evidence>
<dbReference type="OrthoDB" id="9784270at2"/>
<evidence type="ECO:0000259" key="1">
    <source>
        <dbReference type="Pfam" id="PF04293"/>
    </source>
</evidence>
<keyword evidence="3" id="KW-1185">Reference proteome</keyword>
<dbReference type="Pfam" id="PF04293">
    <property type="entry name" value="SpoVR"/>
    <property type="match status" value="1"/>
</dbReference>
<organism evidence="2 3">
    <name type="scientific">Desulfamplus magnetovallimortis</name>
    <dbReference type="NCBI Taxonomy" id="1246637"/>
    <lineage>
        <taxon>Bacteria</taxon>
        <taxon>Pseudomonadati</taxon>
        <taxon>Thermodesulfobacteriota</taxon>
        <taxon>Desulfobacteria</taxon>
        <taxon>Desulfobacterales</taxon>
        <taxon>Desulfobacteraceae</taxon>
        <taxon>Desulfamplus</taxon>
    </lineage>
</organism>
<dbReference type="Proteomes" id="UP000191931">
    <property type="component" value="Unassembled WGS sequence"/>
</dbReference>
<name>A0A1W1HKV1_9BACT</name>
<dbReference type="InterPro" id="IPR007390">
    <property type="entry name" value="Spore_V_R"/>
</dbReference>
<sequence length="618" mass="73097">MQLIDQHVKGIMEGCKQRARDAGLSFEDESLEYIVTNRDMIELSPKVMIPTLYDYWVHDVRVISGQGMYELYPSNPYETVINTRPPISYYNDNNPDWLNVMIFYHVLGHIDFFQNNLFFKHTWDFDFNGQALADKRLIAKYRSEKGRWVDYVIEFSRAIDNLVGYHDHVAGTLRSEGKRALGKLDYYFDIFLQNEKKVIQSEYLKEIDRYNKIDHNRLEVVGKDATSQENHENGAYAANAHDKNITHDTNHGAAVDLNHIYESNGSLSGTKNGNISKEDLFLIDVRIKYPEFDSFYSRYIEKKEKSRLDVVQYILKNSEFLKKDENRWMKSVIEIIRNTSLVFQPQIRTKIMNEGWASIWHEMLFMQDDRIKGHETDFAKVNAGVTSMPKVGLNPYALGMRLFYHIMEMENRDCYSFEYFNLKDKVKRDKFDKSKKDNPGKKGLEKIFQIRENLNDFTFINSFIDQEFMDKHNLFVSGKRLNRERMSWQYYVKSRKAEDYRDMIINTLYHPPVIYVDHKKTTQGPLYLVHKFEGKPLKRDYIENTMVGIEYLWGRSVRLETSEPVAASAETPHQRFINFWNQPKPPSPSAAQPDNKKEITWKRVLYVMENRKLIKRDI</sequence>